<proteinExistence type="predicted"/>
<dbReference type="AlphaFoldDB" id="A0A4V2K0C1"/>
<reference evidence="1" key="1">
    <citation type="submission" date="2019-01" db="EMBL/GenBank/DDBJ databases">
        <title>Draft genome sequences of three monokaryotic isolates of the white-rot basidiomycete fungus Dichomitus squalens.</title>
        <authorList>
            <consortium name="DOE Joint Genome Institute"/>
            <person name="Lopez S.C."/>
            <person name="Andreopoulos B."/>
            <person name="Pangilinan J."/>
            <person name="Lipzen A."/>
            <person name="Riley R."/>
            <person name="Ahrendt S."/>
            <person name="Ng V."/>
            <person name="Barry K."/>
            <person name="Daum C."/>
            <person name="Grigoriev I.V."/>
            <person name="Hilden K.S."/>
            <person name="Makela M.R."/>
            <person name="de Vries R.P."/>
        </authorList>
    </citation>
    <scope>NUCLEOTIDE SEQUENCE [LARGE SCALE GENOMIC DNA]</scope>
    <source>
        <strain evidence="1">OM18370.1</strain>
    </source>
</reference>
<dbReference type="Proteomes" id="UP000292957">
    <property type="component" value="Unassembled WGS sequence"/>
</dbReference>
<name>A0A4V2K0C1_9APHY</name>
<evidence type="ECO:0000313" key="1">
    <source>
        <dbReference type="EMBL" id="TBU28263.1"/>
    </source>
</evidence>
<gene>
    <name evidence="1" type="ORF">BD311DRAFT_758714</name>
</gene>
<protein>
    <submittedName>
        <fullName evidence="1">Uncharacterized protein</fullName>
    </submittedName>
</protein>
<sequence length="76" mass="8338">MGSTFASARVARKVFYHPSTLATVILTTISTESRRGTPCLHPLYCTKAAVFSQCYKRLPALCLATSRLTSRIGVCR</sequence>
<dbReference type="EMBL" id="ML143423">
    <property type="protein sequence ID" value="TBU28263.1"/>
    <property type="molecule type" value="Genomic_DNA"/>
</dbReference>
<organism evidence="1">
    <name type="scientific">Dichomitus squalens</name>
    <dbReference type="NCBI Taxonomy" id="114155"/>
    <lineage>
        <taxon>Eukaryota</taxon>
        <taxon>Fungi</taxon>
        <taxon>Dikarya</taxon>
        <taxon>Basidiomycota</taxon>
        <taxon>Agaricomycotina</taxon>
        <taxon>Agaricomycetes</taxon>
        <taxon>Polyporales</taxon>
        <taxon>Polyporaceae</taxon>
        <taxon>Dichomitus</taxon>
    </lineage>
</organism>
<accession>A0A4V2K0C1</accession>